<dbReference type="AlphaFoldDB" id="A0A6M2BW72"/>
<dbReference type="RefSeq" id="WP_166261148.1">
    <property type="nucleotide sequence ID" value="NZ_JAAMOW010000011.1"/>
</dbReference>
<gene>
    <name evidence="3" type="ORF">G7Y85_18790</name>
</gene>
<accession>A0A6M2BW72</accession>
<evidence type="ECO:0000313" key="3">
    <source>
        <dbReference type="EMBL" id="NGY06826.1"/>
    </source>
</evidence>
<keyword evidence="4" id="KW-1185">Reference proteome</keyword>
<name>A0A6M2BW72_9GAMM</name>
<dbReference type="InterPro" id="IPR019613">
    <property type="entry name" value="DUF4198"/>
</dbReference>
<feature type="chain" id="PRO_5027041389" evidence="2">
    <location>
        <begin position="25"/>
        <end position="289"/>
    </location>
</feature>
<organism evidence="3 4">
    <name type="scientific">Solimonas terrae</name>
    <dbReference type="NCBI Taxonomy" id="1396819"/>
    <lineage>
        <taxon>Bacteria</taxon>
        <taxon>Pseudomonadati</taxon>
        <taxon>Pseudomonadota</taxon>
        <taxon>Gammaproteobacteria</taxon>
        <taxon>Nevskiales</taxon>
        <taxon>Nevskiaceae</taxon>
        <taxon>Solimonas</taxon>
    </lineage>
</organism>
<evidence type="ECO:0000256" key="1">
    <source>
        <dbReference type="SAM" id="MobiDB-lite"/>
    </source>
</evidence>
<evidence type="ECO:0000256" key="2">
    <source>
        <dbReference type="SAM" id="SignalP"/>
    </source>
</evidence>
<comment type="caution">
    <text evidence="3">The sequence shown here is derived from an EMBL/GenBank/DDBJ whole genome shotgun (WGS) entry which is preliminary data.</text>
</comment>
<reference evidence="3 4" key="1">
    <citation type="journal article" date="2014" name="Int. J. Syst. Evol. Microbiol.">
        <title>Solimonas terrae sp. nov., isolated from soil.</title>
        <authorList>
            <person name="Kim S.J."/>
            <person name="Moon J.Y."/>
            <person name="Weon H.Y."/>
            <person name="Ahn J.H."/>
            <person name="Chen W.M."/>
            <person name="Kwon S.W."/>
        </authorList>
    </citation>
    <scope>NUCLEOTIDE SEQUENCE [LARGE SCALE GENOMIC DNA]</scope>
    <source>
        <strain evidence="3 4">KIS83-12</strain>
    </source>
</reference>
<evidence type="ECO:0000313" key="4">
    <source>
        <dbReference type="Proteomes" id="UP000472676"/>
    </source>
</evidence>
<keyword evidence="2" id="KW-0732">Signal</keyword>
<dbReference type="Proteomes" id="UP000472676">
    <property type="component" value="Unassembled WGS sequence"/>
</dbReference>
<sequence length="289" mass="30923">MKVSITNRVRVAALFIFLPLAAQAHKAFFVPSSTVLTESDHEITVDAAVSNDLFYFNHAPLRLDDLQITAPDGSALAPEHVLTGSFRSVFDVPLPQAGTYRVASVSNGVFANWQGADGKPHRWRGSEADLGTEVPGDAVNLRVTQVVNRVETFVTVGKPNRTALAPSGNGLELLPLTHPNDLVVGEAANFKLLLDGKPAAGLDVTIIAGGTRYRDQQNEIRARTNADGQFTITWPQAGLYWLNASLGGGREGPEPDEAPARGQQAAARSPAGEARPRRLSYSATLEVLP</sequence>
<dbReference type="Pfam" id="PF10670">
    <property type="entry name" value="DUF4198"/>
    <property type="match status" value="1"/>
</dbReference>
<dbReference type="EMBL" id="JAAMOW010000011">
    <property type="protein sequence ID" value="NGY06826.1"/>
    <property type="molecule type" value="Genomic_DNA"/>
</dbReference>
<proteinExistence type="predicted"/>
<feature type="region of interest" description="Disordered" evidence="1">
    <location>
        <begin position="245"/>
        <end position="289"/>
    </location>
</feature>
<protein>
    <submittedName>
        <fullName evidence="3">DUF4198 domain-containing protein</fullName>
    </submittedName>
</protein>
<feature type="signal peptide" evidence="2">
    <location>
        <begin position="1"/>
        <end position="24"/>
    </location>
</feature>